<reference evidence="2 3" key="1">
    <citation type="submission" date="2019-06" db="EMBL/GenBank/DDBJ databases">
        <title>Rhodococcus spaelei sp. nov., isolated from a cave.</title>
        <authorList>
            <person name="Lee S.D."/>
        </authorList>
    </citation>
    <scope>NUCLEOTIDE SEQUENCE [LARGE SCALE GENOMIC DNA]</scope>
    <source>
        <strain evidence="2 3">C9-5</strain>
    </source>
</reference>
<dbReference type="CDD" id="cd06170">
    <property type="entry name" value="LuxR_C_like"/>
    <property type="match status" value="1"/>
</dbReference>
<dbReference type="PRINTS" id="PR00038">
    <property type="entry name" value="HTHLUXR"/>
</dbReference>
<dbReference type="Pfam" id="PF25872">
    <property type="entry name" value="HTH_77"/>
    <property type="match status" value="1"/>
</dbReference>
<dbReference type="GO" id="GO:0006355">
    <property type="term" value="P:regulation of DNA-templated transcription"/>
    <property type="evidence" value="ECO:0007669"/>
    <property type="project" value="InterPro"/>
</dbReference>
<dbReference type="InterPro" id="IPR058852">
    <property type="entry name" value="HTH_77"/>
</dbReference>
<dbReference type="PROSITE" id="PS50043">
    <property type="entry name" value="HTH_LUXR_2"/>
    <property type="match status" value="1"/>
</dbReference>
<accession>A0A541B8P4</accession>
<dbReference type="Gene3D" id="1.10.10.10">
    <property type="entry name" value="Winged helix-like DNA-binding domain superfamily/Winged helix DNA-binding domain"/>
    <property type="match status" value="1"/>
</dbReference>
<dbReference type="InterPro" id="IPR036388">
    <property type="entry name" value="WH-like_DNA-bd_sf"/>
</dbReference>
<dbReference type="AlphaFoldDB" id="A0A541B8P4"/>
<evidence type="ECO:0000313" key="3">
    <source>
        <dbReference type="Proteomes" id="UP000316256"/>
    </source>
</evidence>
<dbReference type="GO" id="GO:0003677">
    <property type="term" value="F:DNA binding"/>
    <property type="evidence" value="ECO:0007669"/>
    <property type="project" value="InterPro"/>
</dbReference>
<evidence type="ECO:0000259" key="1">
    <source>
        <dbReference type="PROSITE" id="PS50043"/>
    </source>
</evidence>
<dbReference type="EMBL" id="VIGH01000005">
    <property type="protein sequence ID" value="TQF68681.1"/>
    <property type="molecule type" value="Genomic_DNA"/>
</dbReference>
<organism evidence="2 3">
    <name type="scientific">Rhodococcus spelaei</name>
    <dbReference type="NCBI Taxonomy" id="2546320"/>
    <lineage>
        <taxon>Bacteria</taxon>
        <taxon>Bacillati</taxon>
        <taxon>Actinomycetota</taxon>
        <taxon>Actinomycetes</taxon>
        <taxon>Mycobacteriales</taxon>
        <taxon>Nocardiaceae</taxon>
        <taxon>Rhodococcus</taxon>
    </lineage>
</organism>
<dbReference type="GO" id="GO:0043531">
    <property type="term" value="F:ADP binding"/>
    <property type="evidence" value="ECO:0007669"/>
    <property type="project" value="InterPro"/>
</dbReference>
<dbReference type="Proteomes" id="UP000316256">
    <property type="component" value="Unassembled WGS sequence"/>
</dbReference>
<name>A0A541B8P4_9NOCA</name>
<comment type="caution">
    <text evidence="2">The sequence shown here is derived from an EMBL/GenBank/DDBJ whole genome shotgun (WGS) entry which is preliminary data.</text>
</comment>
<keyword evidence="3" id="KW-1185">Reference proteome</keyword>
<dbReference type="InterPro" id="IPR000792">
    <property type="entry name" value="Tscrpt_reg_LuxR_C"/>
</dbReference>
<dbReference type="SUPFAM" id="SSF48452">
    <property type="entry name" value="TPR-like"/>
    <property type="match status" value="1"/>
</dbReference>
<dbReference type="Pfam" id="PF00196">
    <property type="entry name" value="GerE"/>
    <property type="match status" value="1"/>
</dbReference>
<proteinExistence type="predicted"/>
<feature type="domain" description="HTH luxR-type" evidence="1">
    <location>
        <begin position="704"/>
        <end position="769"/>
    </location>
</feature>
<dbReference type="SMART" id="SM00421">
    <property type="entry name" value="HTH_LUXR"/>
    <property type="match status" value="1"/>
</dbReference>
<dbReference type="SUPFAM" id="SSF46894">
    <property type="entry name" value="C-terminal effector domain of the bipartite response regulators"/>
    <property type="match status" value="1"/>
</dbReference>
<sequence>MKQSAVRGAPGNLPQELTSFVGRRREVTEAKRLLSVSRLVTLTGIGGVGKTRLSLRVAEDSRRAFEDGVWLVELGELQDAALVVDTVAAALGLREQPGHSALTMLTEYLLTRRLLLVLDNCEHLIDAVAGIVEGLLRACPELRILATSREPLAIGGEAVMRVPSLTVPDLDKPPTLQGLPRYEAVTLFVERASAAVQGFALTEDNWAAVAQICHQLDGLPLPIELAAVRLRAMSAEQILERLTDRYRLLTIGSRGAPTRQQSLRMSVDWSHELCTEDEQVLWRRLAAFAGSFELDAVEGVCAGDPAPADLLDVLASLVDKSILIREEAGAVVRYRMLETLREYGRERLESSGEYELVHRRHRDWYEALVLQAEAEWISPKQVQWLTRIEREQPNLREAMHCCVSVPGEVLPGLRIATALYPYWLCRGLAAEGRLWLDRAVAAAPEVPTPELVRGLYVASVLAGTQGDIDAAGGLVARARVVADRLGDPRADLDATLAAGSQALFGGRLTESVRLFEAAIEGFESQGDLLRQTTSLLGLAVACGVLGDENRAVKYHERVLAITEPHGESAIRGYTTLALALTVWTEDPVRAERLLEQGLRLSRVVDDPLASSSCMEVLAWIAARDGRHRRATVLMGAAGSLSRAVGSPTVLVPNLLVCHEECERDARAGLGEGLFDVALKQGRNLSFEDAVAYALDERQTPSAPQQATEVGLTRREQQVAELVAQGLTNKAIAARLVISQRTAQGHVEHVLAKLGFTSRAQIAAWVVGRSRAHHNPDSQD</sequence>
<dbReference type="InterPro" id="IPR016032">
    <property type="entry name" value="Sig_transdc_resp-reg_C-effctor"/>
</dbReference>
<evidence type="ECO:0000313" key="2">
    <source>
        <dbReference type="EMBL" id="TQF68681.1"/>
    </source>
</evidence>
<dbReference type="Gene3D" id="1.25.40.10">
    <property type="entry name" value="Tetratricopeptide repeat domain"/>
    <property type="match status" value="1"/>
</dbReference>
<dbReference type="InterPro" id="IPR002182">
    <property type="entry name" value="NB-ARC"/>
</dbReference>
<protein>
    <submittedName>
        <fullName evidence="2">LuxR family transcriptional regulator</fullName>
    </submittedName>
</protein>
<dbReference type="PANTHER" id="PTHR47691:SF3">
    <property type="entry name" value="HTH-TYPE TRANSCRIPTIONAL REGULATOR RV0890C-RELATED"/>
    <property type="match status" value="1"/>
</dbReference>
<dbReference type="SUPFAM" id="SSF52540">
    <property type="entry name" value="P-loop containing nucleoside triphosphate hydrolases"/>
    <property type="match status" value="1"/>
</dbReference>
<dbReference type="Pfam" id="PF00931">
    <property type="entry name" value="NB-ARC"/>
    <property type="match status" value="1"/>
</dbReference>
<dbReference type="InterPro" id="IPR011990">
    <property type="entry name" value="TPR-like_helical_dom_sf"/>
</dbReference>
<dbReference type="RefSeq" id="WP_142099872.1">
    <property type="nucleotide sequence ID" value="NZ_VIGH01000005.1"/>
</dbReference>
<dbReference type="OrthoDB" id="136365at2"/>
<dbReference type="InterPro" id="IPR027417">
    <property type="entry name" value="P-loop_NTPase"/>
</dbReference>
<dbReference type="PANTHER" id="PTHR47691">
    <property type="entry name" value="REGULATOR-RELATED"/>
    <property type="match status" value="1"/>
</dbReference>
<dbReference type="PRINTS" id="PR00364">
    <property type="entry name" value="DISEASERSIST"/>
</dbReference>
<dbReference type="Gene3D" id="3.40.50.300">
    <property type="entry name" value="P-loop containing nucleotide triphosphate hydrolases"/>
    <property type="match status" value="1"/>
</dbReference>
<gene>
    <name evidence="2" type="ORF">FK531_12780</name>
</gene>